<dbReference type="InterPro" id="IPR012902">
    <property type="entry name" value="N_methyl_site"/>
</dbReference>
<keyword evidence="1" id="KW-0732">Signal</keyword>
<dbReference type="NCBIfam" id="TIGR02532">
    <property type="entry name" value="IV_pilin_GFxxxE"/>
    <property type="match status" value="1"/>
</dbReference>
<accession>A0A0G1L951</accession>
<dbReference type="PANTHER" id="PTHR38471">
    <property type="entry name" value="FOUR HELIX BUNDLE PROTEIN"/>
    <property type="match status" value="1"/>
</dbReference>
<dbReference type="NCBIfam" id="TIGR02436">
    <property type="entry name" value="four helix bundle protein"/>
    <property type="match status" value="1"/>
</dbReference>
<dbReference type="PATRIC" id="fig|1618662.3.peg.175"/>
<dbReference type="AlphaFoldDB" id="A0A0G1L951"/>
<keyword evidence="3" id="KW-0812">Transmembrane</keyword>
<dbReference type="EMBL" id="LCKF01000005">
    <property type="protein sequence ID" value="KKT92183.1"/>
    <property type="molecule type" value="Genomic_DNA"/>
</dbReference>
<dbReference type="Pfam" id="PF05635">
    <property type="entry name" value="23S_rRNA_IVP"/>
    <property type="match status" value="1"/>
</dbReference>
<dbReference type="PANTHER" id="PTHR38471:SF2">
    <property type="entry name" value="FOUR HELIX BUNDLE PROTEIN"/>
    <property type="match status" value="1"/>
</dbReference>
<keyword evidence="3" id="KW-0472">Membrane</keyword>
<reference evidence="5 6" key="1">
    <citation type="journal article" date="2015" name="Nature">
        <title>rRNA introns, odd ribosomes, and small enigmatic genomes across a large radiation of phyla.</title>
        <authorList>
            <person name="Brown C.T."/>
            <person name="Hug L.A."/>
            <person name="Thomas B.C."/>
            <person name="Sharon I."/>
            <person name="Castelle C.J."/>
            <person name="Singh A."/>
            <person name="Wilkins M.J."/>
            <person name="Williams K.H."/>
            <person name="Banfield J.F."/>
        </authorList>
    </citation>
    <scope>NUCLEOTIDE SEQUENCE [LARGE SCALE GENOMIC DNA]</scope>
</reference>
<proteinExistence type="predicted"/>
<dbReference type="Pfam" id="PF13385">
    <property type="entry name" value="Laminin_G_3"/>
    <property type="match status" value="1"/>
</dbReference>
<dbReference type="InterPro" id="IPR045584">
    <property type="entry name" value="Pilin-like"/>
</dbReference>
<evidence type="ECO:0000313" key="6">
    <source>
        <dbReference type="Proteomes" id="UP000033966"/>
    </source>
</evidence>
<keyword evidence="5" id="KW-0689">Ribosomal protein</keyword>
<gene>
    <name evidence="5" type="ORF">UW92_C0005G0031</name>
</gene>
<evidence type="ECO:0000313" key="5">
    <source>
        <dbReference type="EMBL" id="KKT92183.1"/>
    </source>
</evidence>
<dbReference type="SUPFAM" id="SSF49899">
    <property type="entry name" value="Concanavalin A-like lectins/glucanases"/>
    <property type="match status" value="1"/>
</dbReference>
<dbReference type="Gene3D" id="1.20.1440.60">
    <property type="entry name" value="23S rRNA-intervening sequence"/>
    <property type="match status" value="1"/>
</dbReference>
<keyword evidence="5" id="KW-0687">Ribonucleoprotein</keyword>
<evidence type="ECO:0000256" key="2">
    <source>
        <dbReference type="ARBA" id="ARBA00023157"/>
    </source>
</evidence>
<evidence type="ECO:0000256" key="3">
    <source>
        <dbReference type="SAM" id="Phobius"/>
    </source>
</evidence>
<evidence type="ECO:0000256" key="1">
    <source>
        <dbReference type="ARBA" id="ARBA00022729"/>
    </source>
</evidence>
<dbReference type="CDD" id="cd16377">
    <property type="entry name" value="23S_rRNA_IVP_like"/>
    <property type="match status" value="1"/>
</dbReference>
<keyword evidence="2" id="KW-1015">Disulfide bond</keyword>
<dbReference type="InterPro" id="IPR006558">
    <property type="entry name" value="LamG-like"/>
</dbReference>
<dbReference type="SUPFAM" id="SSF158446">
    <property type="entry name" value="IVS-encoded protein-like"/>
    <property type="match status" value="1"/>
</dbReference>
<dbReference type="GO" id="GO:0005840">
    <property type="term" value="C:ribosome"/>
    <property type="evidence" value="ECO:0007669"/>
    <property type="project" value="UniProtKB-KW"/>
</dbReference>
<dbReference type="SUPFAM" id="SSF54523">
    <property type="entry name" value="Pili subunits"/>
    <property type="match status" value="1"/>
</dbReference>
<comment type="caution">
    <text evidence="5">The sequence shown here is derived from an EMBL/GenBank/DDBJ whole genome shotgun (WGS) entry which is preliminary data.</text>
</comment>
<name>A0A0G1L951_9BACT</name>
<sequence length="504" mass="54164">MPLQSYKELIVWQKAVELVVAVYALTDKFPREEMYGLVSQMRRAAVSIPSNIAEGQRRKDVPEFLHFLRIADASSAELETQIVIAKMLYKNLAYADVDRLLKEVQKILNVFIRKLKTSVHGARLPDGQGSASGGKSQKLKTCGGFTLVELLIVIAIMAVISTASVGMFVRYRNSQNLKLSTTEVATAVRDANKRSVTQEDGKQWAIRLSNTTSSQQFKVWGGTSFASATIASTASLRNGIQFGNPSTSSTLDLIFSAITGALSGNTVVTLNNGGGDGLVGDIIITALGKVSTRNDSGLVGYWHFDENTSSTAYDATGYGNSGILQSSPTWTSGSNCKAGYCLTLNGSSQYVSAGATSTLDLAGDVSVTAWVRPNSTSRQAVVAMGDGDDYTNDYQIFIDTGAYFSVGEGSSATYAMKTSSISSGNWYYLVGTLDGTTAKLYINGTLEGQDIFIGTRQSGGSFRIGARDSSGLPEQYFNGLIDEVRVYNRALSATEIENQYNDLK</sequence>
<keyword evidence="3" id="KW-1133">Transmembrane helix</keyword>
<dbReference type="InterPro" id="IPR013320">
    <property type="entry name" value="ConA-like_dom_sf"/>
</dbReference>
<dbReference type="InterPro" id="IPR012657">
    <property type="entry name" value="23S_rRNA-intervening_sequence"/>
</dbReference>
<dbReference type="Gene3D" id="3.30.700.10">
    <property type="entry name" value="Glycoprotein, Type 4 Pilin"/>
    <property type="match status" value="1"/>
</dbReference>
<dbReference type="SMART" id="SM00560">
    <property type="entry name" value="LamGL"/>
    <property type="match status" value="1"/>
</dbReference>
<feature type="transmembrane region" description="Helical" evidence="3">
    <location>
        <begin position="145"/>
        <end position="169"/>
    </location>
</feature>
<evidence type="ECO:0000259" key="4">
    <source>
        <dbReference type="SMART" id="SM00560"/>
    </source>
</evidence>
<dbReference type="Proteomes" id="UP000033966">
    <property type="component" value="Unassembled WGS sequence"/>
</dbReference>
<dbReference type="Pfam" id="PF07963">
    <property type="entry name" value="N_methyl"/>
    <property type="match status" value="1"/>
</dbReference>
<feature type="domain" description="LamG-like jellyroll fold" evidence="4">
    <location>
        <begin position="363"/>
        <end position="494"/>
    </location>
</feature>
<dbReference type="Gene3D" id="2.60.120.200">
    <property type="match status" value="1"/>
</dbReference>
<dbReference type="InterPro" id="IPR036583">
    <property type="entry name" value="23S_rRNA_IVS_sf"/>
</dbReference>
<organism evidence="5 6">
    <name type="scientific">Candidatus Jorgensenbacteria bacterium GW2011_GWA2_45_13</name>
    <dbReference type="NCBI Taxonomy" id="1618662"/>
    <lineage>
        <taxon>Bacteria</taxon>
        <taxon>Candidatus Joergenseniibacteriota</taxon>
    </lineage>
</organism>
<protein>
    <submittedName>
        <fullName evidence="5">S23 ribosomal protein</fullName>
    </submittedName>
</protein>